<evidence type="ECO:0000256" key="2">
    <source>
        <dbReference type="ARBA" id="ARBA00008054"/>
    </source>
</evidence>
<keyword evidence="12 17" id="KW-0472">Membrane</keyword>
<dbReference type="Pfam" id="PF20805">
    <property type="entry name" value="Integrin_A_Ig_2"/>
    <property type="match status" value="1"/>
</dbReference>
<name>A0A6P7MZE6_BETSP</name>
<evidence type="ECO:0000256" key="14">
    <source>
        <dbReference type="ARBA" id="ARBA00023170"/>
    </source>
</evidence>
<dbReference type="GO" id="GO:0005178">
    <property type="term" value="F:integrin binding"/>
    <property type="evidence" value="ECO:0007669"/>
    <property type="project" value="TreeGrafter"/>
</dbReference>
<feature type="transmembrane region" description="Helical" evidence="17">
    <location>
        <begin position="1006"/>
        <end position="1028"/>
    </location>
</feature>
<dbReference type="Pfam" id="PF01839">
    <property type="entry name" value="FG-GAP"/>
    <property type="match status" value="2"/>
</dbReference>
<feature type="repeat" description="FG-GAP" evidence="16">
    <location>
        <begin position="118"/>
        <end position="179"/>
    </location>
</feature>
<evidence type="ECO:0000256" key="16">
    <source>
        <dbReference type="PROSITE-ProRule" id="PRU00803"/>
    </source>
</evidence>
<dbReference type="Gene3D" id="2.60.40.1460">
    <property type="entry name" value="Integrin domains. Chain A, domain 2"/>
    <property type="match status" value="1"/>
</dbReference>
<dbReference type="InterPro" id="IPR048285">
    <property type="entry name" value="Integrin_alpha_Ig-like_2"/>
</dbReference>
<dbReference type="Pfam" id="PF08441">
    <property type="entry name" value="Integrin_A_Ig_1"/>
    <property type="match status" value="1"/>
</dbReference>
<evidence type="ECO:0000256" key="11">
    <source>
        <dbReference type="ARBA" id="ARBA00023037"/>
    </source>
</evidence>
<dbReference type="PROSITE" id="PS51470">
    <property type="entry name" value="FG_GAP"/>
    <property type="match status" value="6"/>
</dbReference>
<protein>
    <submittedName>
        <fullName evidence="22">Integrin alpha-5</fullName>
    </submittedName>
</protein>
<evidence type="ECO:0000259" key="18">
    <source>
        <dbReference type="Pfam" id="PF08441"/>
    </source>
</evidence>
<evidence type="ECO:0000256" key="10">
    <source>
        <dbReference type="ARBA" id="ARBA00022989"/>
    </source>
</evidence>
<dbReference type="InterPro" id="IPR028994">
    <property type="entry name" value="Integrin_alpha_N"/>
</dbReference>
<dbReference type="GO" id="GO:0070309">
    <property type="term" value="P:lens fiber cell morphogenesis"/>
    <property type="evidence" value="ECO:0007669"/>
    <property type="project" value="Ensembl"/>
</dbReference>
<evidence type="ECO:0000256" key="8">
    <source>
        <dbReference type="ARBA" id="ARBA00022837"/>
    </source>
</evidence>
<dbReference type="GO" id="GO:0033627">
    <property type="term" value="P:cell adhesion mediated by integrin"/>
    <property type="evidence" value="ECO:0007669"/>
    <property type="project" value="TreeGrafter"/>
</dbReference>
<dbReference type="CTD" id="3678"/>
<dbReference type="FunFam" id="2.130.10.130:FF:000003">
    <property type="entry name" value="Integrin alpha V"/>
    <property type="match status" value="1"/>
</dbReference>
<accession>A0A6P7MZE6</accession>
<dbReference type="InterPro" id="IPR048286">
    <property type="entry name" value="Integrin_alpha_Ig-like_3"/>
</dbReference>
<feature type="repeat" description="FG-GAP" evidence="16">
    <location>
        <begin position="303"/>
        <end position="368"/>
    </location>
</feature>
<dbReference type="FunFam" id="2.60.40.1510:FF:000001">
    <property type="entry name" value="Integrin alpha V"/>
    <property type="match status" value="1"/>
</dbReference>
<comment type="similarity">
    <text evidence="2 17">Belongs to the integrin alpha chain family.</text>
</comment>
<dbReference type="InterPro" id="IPR013519">
    <property type="entry name" value="Int_alpha_beta-p"/>
</dbReference>
<dbReference type="OrthoDB" id="5317514at2759"/>
<keyword evidence="8" id="KW-0106">Calcium</keyword>
<dbReference type="GO" id="GO:0051216">
    <property type="term" value="P:cartilage development"/>
    <property type="evidence" value="ECO:0007669"/>
    <property type="project" value="Ensembl"/>
</dbReference>
<feature type="repeat" description="FG-GAP" evidence="16">
    <location>
        <begin position="184"/>
        <end position="236"/>
    </location>
</feature>
<dbReference type="InterPro" id="IPR018184">
    <property type="entry name" value="Integrin_alpha_C_CS"/>
</dbReference>
<dbReference type="FunFam" id="2.60.40.1460:FF:000001">
    <property type="entry name" value="Integrin, alpha V"/>
    <property type="match status" value="1"/>
</dbReference>
<dbReference type="GO" id="GO:0060037">
    <property type="term" value="P:pharyngeal system development"/>
    <property type="evidence" value="ECO:0007669"/>
    <property type="project" value="Ensembl"/>
</dbReference>
<keyword evidence="4 17" id="KW-0812">Transmembrane</keyword>
<dbReference type="GO" id="GO:0046982">
    <property type="term" value="F:protein heterodimerization activity"/>
    <property type="evidence" value="ECO:0007669"/>
    <property type="project" value="Ensembl"/>
</dbReference>
<keyword evidence="7" id="KW-0677">Repeat</keyword>
<dbReference type="Gene3D" id="2.60.40.1530">
    <property type="entry name" value="ntegrin, alpha v. Chain A, domain 4"/>
    <property type="match status" value="1"/>
</dbReference>
<keyword evidence="13" id="KW-1015">Disulfide bond</keyword>
<dbReference type="InParanoid" id="A0A6P7MZE6"/>
<keyword evidence="11 17" id="KW-0401">Integrin</keyword>
<dbReference type="GO" id="GO:0002042">
    <property type="term" value="P:cell migration involved in sprouting angiogenesis"/>
    <property type="evidence" value="ECO:0007669"/>
    <property type="project" value="Ensembl"/>
</dbReference>
<keyword evidence="15" id="KW-0325">Glycoprotein</keyword>
<comment type="subcellular location">
    <subcellularLocation>
        <location evidence="1 17">Membrane</location>
        <topology evidence="1 17">Single-pass type I membrane protein</topology>
    </subcellularLocation>
</comment>
<feature type="repeat" description="FG-GAP" evidence="16">
    <location>
        <begin position="432"/>
        <end position="495"/>
    </location>
</feature>
<dbReference type="FunFam" id="1.20.5.930:FF:000001">
    <property type="entry name" value="Integrin subunit alpha V"/>
    <property type="match status" value="1"/>
</dbReference>
<dbReference type="AlphaFoldDB" id="A0A6P7MZE6"/>
<dbReference type="PROSITE" id="PS00242">
    <property type="entry name" value="INTEGRIN_ALPHA"/>
    <property type="match status" value="1"/>
</dbReference>
<evidence type="ECO:0000313" key="22">
    <source>
        <dbReference type="RefSeq" id="XP_029011618.1"/>
    </source>
</evidence>
<evidence type="ECO:0000256" key="17">
    <source>
        <dbReference type="RuleBase" id="RU003762"/>
    </source>
</evidence>
<dbReference type="GO" id="GO:0009897">
    <property type="term" value="C:external side of plasma membrane"/>
    <property type="evidence" value="ECO:0007669"/>
    <property type="project" value="TreeGrafter"/>
</dbReference>
<dbReference type="SMART" id="SM00191">
    <property type="entry name" value="Int_alpha"/>
    <property type="match status" value="5"/>
</dbReference>
<keyword evidence="21" id="KW-1185">Reference proteome</keyword>
<evidence type="ECO:0000256" key="7">
    <source>
        <dbReference type="ARBA" id="ARBA00022737"/>
    </source>
</evidence>
<dbReference type="GO" id="GO:0030325">
    <property type="term" value="P:adrenal gland development"/>
    <property type="evidence" value="ECO:0007669"/>
    <property type="project" value="Ensembl"/>
</dbReference>
<dbReference type="Gene3D" id="1.20.5.930">
    <property type="entry name" value="Bicelle-embedded integrin alpha(iib) transmembrane segment"/>
    <property type="match status" value="1"/>
</dbReference>
<dbReference type="Gene3D" id="2.130.10.130">
    <property type="entry name" value="Integrin alpha, N-terminal"/>
    <property type="match status" value="1"/>
</dbReference>
<keyword evidence="9 17" id="KW-0130">Cell adhesion</keyword>
<dbReference type="Gene3D" id="2.60.40.1510">
    <property type="entry name" value="ntegrin, alpha v. Chain A, domain 3"/>
    <property type="match status" value="1"/>
</dbReference>
<evidence type="ECO:0000256" key="13">
    <source>
        <dbReference type="ARBA" id="ARBA00023157"/>
    </source>
</evidence>
<evidence type="ECO:0000259" key="20">
    <source>
        <dbReference type="Pfam" id="PF20806"/>
    </source>
</evidence>
<evidence type="ECO:0000256" key="12">
    <source>
        <dbReference type="ARBA" id="ARBA00023136"/>
    </source>
</evidence>
<dbReference type="KEGG" id="bspl:114858484"/>
<feature type="signal peptide" evidence="17">
    <location>
        <begin position="1"/>
        <end position="35"/>
    </location>
</feature>
<dbReference type="SUPFAM" id="SSF69318">
    <property type="entry name" value="Integrin alpha N-terminal domain"/>
    <property type="match status" value="1"/>
</dbReference>
<dbReference type="SUPFAM" id="SSF69179">
    <property type="entry name" value="Integrin domains"/>
    <property type="match status" value="3"/>
</dbReference>
<keyword evidence="10 17" id="KW-1133">Transmembrane helix</keyword>
<feature type="repeat" description="FG-GAP" evidence="16">
    <location>
        <begin position="369"/>
        <end position="428"/>
    </location>
</feature>
<organism evidence="21 22">
    <name type="scientific">Betta splendens</name>
    <name type="common">Siamese fighting fish</name>
    <dbReference type="NCBI Taxonomy" id="158456"/>
    <lineage>
        <taxon>Eukaryota</taxon>
        <taxon>Metazoa</taxon>
        <taxon>Chordata</taxon>
        <taxon>Craniata</taxon>
        <taxon>Vertebrata</taxon>
        <taxon>Euteleostomi</taxon>
        <taxon>Actinopterygii</taxon>
        <taxon>Neopterygii</taxon>
        <taxon>Teleostei</taxon>
        <taxon>Neoteleostei</taxon>
        <taxon>Acanthomorphata</taxon>
        <taxon>Anabantaria</taxon>
        <taxon>Anabantiformes</taxon>
        <taxon>Anabantoidei</taxon>
        <taxon>Osphronemidae</taxon>
        <taxon>Betta</taxon>
    </lineage>
</organism>
<dbReference type="GO" id="GO:0060956">
    <property type="term" value="P:endocardial cell differentiation"/>
    <property type="evidence" value="ECO:0007669"/>
    <property type="project" value="Ensembl"/>
</dbReference>
<dbReference type="InterPro" id="IPR000413">
    <property type="entry name" value="Integrin_alpha"/>
</dbReference>
<feature type="domain" description="Integrin alpha second immunoglobulin-like" evidence="19">
    <location>
        <begin position="641"/>
        <end position="782"/>
    </location>
</feature>
<dbReference type="GO" id="GO:0008305">
    <property type="term" value="C:integrin complex"/>
    <property type="evidence" value="ECO:0007669"/>
    <property type="project" value="InterPro"/>
</dbReference>
<dbReference type="Pfam" id="PF20806">
    <property type="entry name" value="Integrin_A_Ig_3"/>
    <property type="match status" value="1"/>
</dbReference>
<dbReference type="PANTHER" id="PTHR23220:SF3">
    <property type="entry name" value="INTEGRIN ALPHA-5"/>
    <property type="match status" value="1"/>
</dbReference>
<gene>
    <name evidence="22" type="primary">itga5</name>
</gene>
<dbReference type="GO" id="GO:0046872">
    <property type="term" value="F:metal ion binding"/>
    <property type="evidence" value="ECO:0007669"/>
    <property type="project" value="UniProtKB-KW"/>
</dbReference>
<feature type="domain" description="Integrin alpha third immunoglobulin-like" evidence="20">
    <location>
        <begin position="788"/>
        <end position="996"/>
    </location>
</feature>
<dbReference type="GO" id="GO:0090245">
    <property type="term" value="P:axis elongation involved in somitogenesis"/>
    <property type="evidence" value="ECO:0007669"/>
    <property type="project" value="Ensembl"/>
</dbReference>
<dbReference type="GO" id="GO:0048703">
    <property type="term" value="P:embryonic viscerocranium morphogenesis"/>
    <property type="evidence" value="ECO:0007669"/>
    <property type="project" value="Ensembl"/>
</dbReference>
<keyword evidence="14 17" id="KW-0675">Receptor</keyword>
<evidence type="ECO:0000313" key="21">
    <source>
        <dbReference type="Proteomes" id="UP000515150"/>
    </source>
</evidence>
<evidence type="ECO:0000256" key="4">
    <source>
        <dbReference type="ARBA" id="ARBA00022692"/>
    </source>
</evidence>
<dbReference type="InterPro" id="IPR013517">
    <property type="entry name" value="FG-GAP"/>
</dbReference>
<evidence type="ECO:0000256" key="6">
    <source>
        <dbReference type="ARBA" id="ARBA00022729"/>
    </source>
</evidence>
<reference evidence="22" key="1">
    <citation type="submission" date="2025-08" db="UniProtKB">
        <authorList>
            <consortium name="RefSeq"/>
        </authorList>
    </citation>
    <scope>IDENTIFICATION</scope>
</reference>
<keyword evidence="6 17" id="KW-0732">Signal</keyword>
<evidence type="ECO:0000256" key="9">
    <source>
        <dbReference type="ARBA" id="ARBA00022889"/>
    </source>
</evidence>
<feature type="repeat" description="FG-GAP" evidence="16">
    <location>
        <begin position="37"/>
        <end position="102"/>
    </location>
</feature>
<dbReference type="GO" id="GO:0032525">
    <property type="term" value="P:somite rostral/caudal axis specification"/>
    <property type="evidence" value="ECO:0007669"/>
    <property type="project" value="Ensembl"/>
</dbReference>
<dbReference type="InterPro" id="IPR032695">
    <property type="entry name" value="Integrin_dom_sf"/>
</dbReference>
<dbReference type="GO" id="GO:0007229">
    <property type="term" value="P:integrin-mediated signaling pathway"/>
    <property type="evidence" value="ECO:0007669"/>
    <property type="project" value="UniProtKB-KW"/>
</dbReference>
<evidence type="ECO:0000256" key="3">
    <source>
        <dbReference type="ARBA" id="ARBA00022685"/>
    </source>
</evidence>
<dbReference type="GO" id="GO:0085029">
    <property type="term" value="P:extracellular matrix assembly"/>
    <property type="evidence" value="ECO:0007669"/>
    <property type="project" value="Ensembl"/>
</dbReference>
<dbReference type="FunCoup" id="A0A6P7MZE6">
    <property type="interactions" value="930"/>
</dbReference>
<sequence length="1056" mass="116180">MGLDAFVVETPRAAGPVGSLLCAAGLFLALSVCEAFNLDVDNPAVYSGPNGSYFGYAVDFYMADSASASVVIGAPKANTSQINVMEGGSVFYCPWSLGQADCHAIEFDTEGDRVIILNDTEHQGDFKSRQWFGATVRSHGDTILACAPLYSWRTGKDIPHSDATGTCYLSVQNFTKFVEYAPCRTEFSEAGGQGYCQGGFSADFTTDGKVVLGGPGSYFWQGEVISAAKEEIIKAYYPGYFMQAVMGQVQTKQVRVEHDDSYQGYSVAVGEFSGDQVEDFVAGVPRGLMLYGLVSILNGTDLKTMIKYTGEQMGSYFGYAVATTDINSDGMTDLLVGAPMFMARGSESRLEEMGRVYIYLQRDPLNLELHLPHLTGTQAYGRFGSTIAPLGDLNQDGFNDVAISCPFGGEDQQGLVYIYNGHSEGLREKPSQVISGQWAAGSIPASFGFALRGATDLDMNGYPDLIVGAVGVNKAVLYRSRPIVDTSASLTVSPHMINPEEKNCMIASGNSSIPVSCVNLSFCISADGKHLPDVLDFQVELQLDSHKHKQKSAVKRALFLDSHQPLLQRSVKVRRGKRVCNQTKIYLRGEKAFRDKLSPIYVALNFSLDPNAAADSHGLRPVLNYQTTSVYEQKAHILLDCGDDNICVPDLKLAVHGDRKEVYLGDDNSLTLTFNARNEGEGGAYEAELYMELPPEADYSGIARDNESLTQLTCSYETENQTRYVSCDLGNPMKSGANLWAGLRFTVPRLKDTHKTVQFELQIRSKNENNSHSEVVPYKLEVVVQADVILQGVSRPDKIFFPPANWRSTKTYEVEQDVGPAVEHIYELVNNGPSRISQTVLELRCPLSVQGHSLLYPVEVSTEGPVNCTADKNMNHLRLKLQRTSTEPSILALKAPEHHVERREVPRSQVAHLTNLSCSNAECWTLMCRVGLLEKGTTAILKVRSRVWAETFMEKAYKQHVLKCLARYSVEKMPYAILPRYAPSGHKKVVTPIVWNKPDIENSVPLWIIILAILAGLLLLALLIYVLYKLGFFKRSLPYGTAMEKAHLKPQAASEA</sequence>
<keyword evidence="3" id="KW-0165">Cleavage on pair of basic residues</keyword>
<dbReference type="GeneID" id="114858484"/>
<dbReference type="PRINTS" id="PR01185">
    <property type="entry name" value="INTEGRINA"/>
</dbReference>
<proteinExistence type="inferred from homology"/>
<evidence type="ECO:0000256" key="15">
    <source>
        <dbReference type="ARBA" id="ARBA00023180"/>
    </source>
</evidence>
<dbReference type="InterPro" id="IPR013649">
    <property type="entry name" value="Integrin_alpha_Ig-like_1"/>
</dbReference>
<dbReference type="GO" id="GO:0001706">
    <property type="term" value="P:endoderm formation"/>
    <property type="evidence" value="ECO:0007669"/>
    <property type="project" value="Ensembl"/>
</dbReference>
<evidence type="ECO:0000259" key="19">
    <source>
        <dbReference type="Pfam" id="PF20805"/>
    </source>
</evidence>
<feature type="chain" id="PRO_5028514531" evidence="17">
    <location>
        <begin position="36"/>
        <end position="1056"/>
    </location>
</feature>
<dbReference type="GO" id="GO:0001968">
    <property type="term" value="F:fibronectin binding"/>
    <property type="evidence" value="ECO:0007669"/>
    <property type="project" value="Ensembl"/>
</dbReference>
<dbReference type="RefSeq" id="XP_029011618.1">
    <property type="nucleotide sequence ID" value="XM_029155785.3"/>
</dbReference>
<dbReference type="PANTHER" id="PTHR23220">
    <property type="entry name" value="INTEGRIN ALPHA"/>
    <property type="match status" value="1"/>
</dbReference>
<dbReference type="GO" id="GO:0098609">
    <property type="term" value="P:cell-cell adhesion"/>
    <property type="evidence" value="ECO:0007669"/>
    <property type="project" value="TreeGrafter"/>
</dbReference>
<feature type="domain" description="Integrin alpha first immunoglubulin-like" evidence="18">
    <location>
        <begin position="480"/>
        <end position="640"/>
    </location>
</feature>
<dbReference type="Proteomes" id="UP000515150">
    <property type="component" value="Chromosome 7"/>
</dbReference>
<evidence type="ECO:0000256" key="5">
    <source>
        <dbReference type="ARBA" id="ARBA00022723"/>
    </source>
</evidence>
<dbReference type="GO" id="GO:0007160">
    <property type="term" value="P:cell-matrix adhesion"/>
    <property type="evidence" value="ECO:0007669"/>
    <property type="project" value="TreeGrafter"/>
</dbReference>
<evidence type="ECO:0000256" key="1">
    <source>
        <dbReference type="ARBA" id="ARBA00004479"/>
    </source>
</evidence>
<keyword evidence="5" id="KW-0479">Metal-binding</keyword>